<dbReference type="InterPro" id="IPR001647">
    <property type="entry name" value="HTH_TetR"/>
</dbReference>
<evidence type="ECO:0000313" key="7">
    <source>
        <dbReference type="Proteomes" id="UP000199034"/>
    </source>
</evidence>
<accession>A0A1G6J3E1</accession>
<name>A0A1G6J3E1_9ACTN</name>
<dbReference type="Gene3D" id="1.10.10.60">
    <property type="entry name" value="Homeodomain-like"/>
    <property type="match status" value="1"/>
</dbReference>
<protein>
    <submittedName>
        <fullName evidence="6">DNA-binding transcriptional regulator, AcrR family</fullName>
    </submittedName>
</protein>
<feature type="domain" description="HTH tetR-type" evidence="5">
    <location>
        <begin position="17"/>
        <end position="77"/>
    </location>
</feature>
<keyword evidence="7" id="KW-1185">Reference proteome</keyword>
<keyword evidence="3" id="KW-0804">Transcription</keyword>
<dbReference type="PANTHER" id="PTHR30055">
    <property type="entry name" value="HTH-TYPE TRANSCRIPTIONAL REGULATOR RUTR"/>
    <property type="match status" value="1"/>
</dbReference>
<evidence type="ECO:0000259" key="5">
    <source>
        <dbReference type="PROSITE" id="PS50977"/>
    </source>
</evidence>
<dbReference type="AlphaFoldDB" id="A0A1G6J3E1"/>
<dbReference type="Pfam" id="PF00440">
    <property type="entry name" value="TetR_N"/>
    <property type="match status" value="1"/>
</dbReference>
<keyword evidence="2 4" id="KW-0238">DNA-binding</keyword>
<evidence type="ECO:0000256" key="4">
    <source>
        <dbReference type="PROSITE-ProRule" id="PRU00335"/>
    </source>
</evidence>
<reference evidence="6 7" key="1">
    <citation type="submission" date="2016-10" db="EMBL/GenBank/DDBJ databases">
        <authorList>
            <person name="de Groot N.N."/>
        </authorList>
    </citation>
    <scope>NUCLEOTIDE SEQUENCE [LARGE SCALE GENOMIC DNA]</scope>
    <source>
        <strain evidence="6 7">CGMCC 4.6858</strain>
    </source>
</reference>
<dbReference type="Proteomes" id="UP000199034">
    <property type="component" value="Unassembled WGS sequence"/>
</dbReference>
<feature type="DNA-binding region" description="H-T-H motif" evidence="4">
    <location>
        <begin position="40"/>
        <end position="59"/>
    </location>
</feature>
<proteinExistence type="predicted"/>
<evidence type="ECO:0000256" key="1">
    <source>
        <dbReference type="ARBA" id="ARBA00023015"/>
    </source>
</evidence>
<dbReference type="EMBL" id="FMZM01000001">
    <property type="protein sequence ID" value="SDC13103.1"/>
    <property type="molecule type" value="Genomic_DNA"/>
</dbReference>
<dbReference type="STRING" id="1045774.SAMN05421872_101356"/>
<dbReference type="InterPro" id="IPR009057">
    <property type="entry name" value="Homeodomain-like_sf"/>
</dbReference>
<keyword evidence="1" id="KW-0805">Transcription regulation</keyword>
<dbReference type="PROSITE" id="PS50977">
    <property type="entry name" value="HTH_TETR_2"/>
    <property type="match status" value="1"/>
</dbReference>
<evidence type="ECO:0000256" key="3">
    <source>
        <dbReference type="ARBA" id="ARBA00023163"/>
    </source>
</evidence>
<gene>
    <name evidence="6" type="ORF">SAMN05421872_101356</name>
</gene>
<dbReference type="InterPro" id="IPR036271">
    <property type="entry name" value="Tet_transcr_reg_TetR-rel_C_sf"/>
</dbReference>
<sequence>MADASIRCVPSATRRSEQSRRAALDAALALVTELPYPRITVDAIAARAGVSKATIYRWWSAKGALVVEALAQQSADRPEEHLVLPDTGDLEADLAGVLRAIVDEMADPSYDALMRALSIESLQDPALRDQVREQIFGVQLEYVERRFAAARAAGQLRDDVGTLEAFELFVAPVFHRWQGATGPLTHAYADGVAARAVRALRPG</sequence>
<dbReference type="InterPro" id="IPR011075">
    <property type="entry name" value="TetR_C"/>
</dbReference>
<evidence type="ECO:0000313" key="6">
    <source>
        <dbReference type="EMBL" id="SDC13103.1"/>
    </source>
</evidence>
<dbReference type="GO" id="GO:0003700">
    <property type="term" value="F:DNA-binding transcription factor activity"/>
    <property type="evidence" value="ECO:0007669"/>
    <property type="project" value="TreeGrafter"/>
</dbReference>
<dbReference type="GO" id="GO:0000976">
    <property type="term" value="F:transcription cis-regulatory region binding"/>
    <property type="evidence" value="ECO:0007669"/>
    <property type="project" value="TreeGrafter"/>
</dbReference>
<dbReference type="InterPro" id="IPR050109">
    <property type="entry name" value="HTH-type_TetR-like_transc_reg"/>
</dbReference>
<dbReference type="PRINTS" id="PR00455">
    <property type="entry name" value="HTHTETR"/>
</dbReference>
<dbReference type="SUPFAM" id="SSF46689">
    <property type="entry name" value="Homeodomain-like"/>
    <property type="match status" value="1"/>
</dbReference>
<organism evidence="6 7">
    <name type="scientific">Nocardioides lianchengensis</name>
    <dbReference type="NCBI Taxonomy" id="1045774"/>
    <lineage>
        <taxon>Bacteria</taxon>
        <taxon>Bacillati</taxon>
        <taxon>Actinomycetota</taxon>
        <taxon>Actinomycetes</taxon>
        <taxon>Propionibacteriales</taxon>
        <taxon>Nocardioidaceae</taxon>
        <taxon>Nocardioides</taxon>
    </lineage>
</organism>
<dbReference type="OrthoDB" id="9796019at2"/>
<dbReference type="Gene3D" id="1.10.357.10">
    <property type="entry name" value="Tetracycline Repressor, domain 2"/>
    <property type="match status" value="1"/>
</dbReference>
<dbReference type="SUPFAM" id="SSF48498">
    <property type="entry name" value="Tetracyclin repressor-like, C-terminal domain"/>
    <property type="match status" value="1"/>
</dbReference>
<evidence type="ECO:0000256" key="2">
    <source>
        <dbReference type="ARBA" id="ARBA00023125"/>
    </source>
</evidence>
<dbReference type="Pfam" id="PF16859">
    <property type="entry name" value="TetR_C_11"/>
    <property type="match status" value="1"/>
</dbReference>
<dbReference type="PANTHER" id="PTHR30055:SF148">
    <property type="entry name" value="TETR-FAMILY TRANSCRIPTIONAL REGULATOR"/>
    <property type="match status" value="1"/>
</dbReference>